<feature type="transmembrane region" description="Helical" evidence="1">
    <location>
        <begin position="155"/>
        <end position="174"/>
    </location>
</feature>
<keyword evidence="1" id="KW-0812">Transmembrane</keyword>
<dbReference type="AlphaFoldDB" id="A0A7X6KSZ9"/>
<evidence type="ECO:0000256" key="1">
    <source>
        <dbReference type="SAM" id="Phobius"/>
    </source>
</evidence>
<feature type="transmembrane region" description="Helical" evidence="1">
    <location>
        <begin position="123"/>
        <end position="149"/>
    </location>
</feature>
<dbReference type="RefSeq" id="WP_168628797.1">
    <property type="nucleotide sequence ID" value="NZ_BONL01000010.1"/>
</dbReference>
<organism evidence="2 3">
    <name type="scientific">Cellulomonas denverensis</name>
    <dbReference type="NCBI Taxonomy" id="264297"/>
    <lineage>
        <taxon>Bacteria</taxon>
        <taxon>Bacillati</taxon>
        <taxon>Actinomycetota</taxon>
        <taxon>Actinomycetes</taxon>
        <taxon>Micrococcales</taxon>
        <taxon>Cellulomonadaceae</taxon>
        <taxon>Cellulomonas</taxon>
    </lineage>
</organism>
<keyword evidence="3" id="KW-1185">Reference proteome</keyword>
<reference evidence="2 3" key="1">
    <citation type="submission" date="2020-04" db="EMBL/GenBank/DDBJ databases">
        <title>MicrobeNet Type strains.</title>
        <authorList>
            <person name="Nicholson A.C."/>
        </authorList>
    </citation>
    <scope>NUCLEOTIDE SEQUENCE [LARGE SCALE GENOMIC DNA]</scope>
    <source>
        <strain evidence="2 3">ATCC BAA-788</strain>
    </source>
</reference>
<feature type="transmembrane region" description="Helical" evidence="1">
    <location>
        <begin position="7"/>
        <end position="29"/>
    </location>
</feature>
<proteinExistence type="predicted"/>
<evidence type="ECO:0000313" key="3">
    <source>
        <dbReference type="Proteomes" id="UP000581206"/>
    </source>
</evidence>
<gene>
    <name evidence="2" type="ORF">HGA03_03605</name>
</gene>
<sequence length="199" mass="20002">MNTGFTVWARVLGVIAVVVGSLTAVVVFVSGFTRPTATVVVALSDPAISLSDDRVGDVSSVGATAKFFFNDMQGGGRAANHLSLVALCLVLAAIGFALAGQARAGAPHGSLWLLTHTRYSTALGWSVVALGVVPGFAADAAANAVLAAAGSPPGLSAVGGVDPTWVIIGVGYLLGVRAVSRGRSGAFGPHEPRGVRARR</sequence>
<comment type="caution">
    <text evidence="2">The sequence shown here is derived from an EMBL/GenBank/DDBJ whole genome shotgun (WGS) entry which is preliminary data.</text>
</comment>
<accession>A0A7X6KSZ9</accession>
<dbReference type="EMBL" id="JAAXOX010000001">
    <property type="protein sequence ID" value="NKY21747.1"/>
    <property type="molecule type" value="Genomic_DNA"/>
</dbReference>
<feature type="transmembrane region" description="Helical" evidence="1">
    <location>
        <begin position="82"/>
        <end position="102"/>
    </location>
</feature>
<evidence type="ECO:0000313" key="2">
    <source>
        <dbReference type="EMBL" id="NKY21747.1"/>
    </source>
</evidence>
<keyword evidence="1" id="KW-0472">Membrane</keyword>
<protein>
    <submittedName>
        <fullName evidence="2">Uncharacterized protein</fullName>
    </submittedName>
</protein>
<name>A0A7X6KSZ9_9CELL</name>
<keyword evidence="1" id="KW-1133">Transmembrane helix</keyword>
<dbReference type="Proteomes" id="UP000581206">
    <property type="component" value="Unassembled WGS sequence"/>
</dbReference>